<dbReference type="Pfam" id="PF00183">
    <property type="entry name" value="HSP90"/>
    <property type="match status" value="1"/>
</dbReference>
<dbReference type="Proteomes" id="UP000678499">
    <property type="component" value="Unassembled WGS sequence"/>
</dbReference>
<dbReference type="InterPro" id="IPR036890">
    <property type="entry name" value="HATPase_C_sf"/>
</dbReference>
<evidence type="ECO:0000256" key="2">
    <source>
        <dbReference type="ARBA" id="ARBA00022741"/>
    </source>
</evidence>
<accession>A0A7R9GIU7</accession>
<keyword evidence="3" id="KW-0067">ATP-binding</keyword>
<proteinExistence type="inferred from homology"/>
<protein>
    <recommendedName>
        <fullName evidence="8">Heat shock protein 90</fullName>
    </recommendedName>
</protein>
<dbReference type="AlphaFoldDB" id="A0A7R9GIU7"/>
<dbReference type="Gene3D" id="3.30.230.80">
    <property type="match status" value="1"/>
</dbReference>
<reference evidence="6" key="1">
    <citation type="submission" date="2020-11" db="EMBL/GenBank/DDBJ databases">
        <authorList>
            <person name="Tran Van P."/>
        </authorList>
    </citation>
    <scope>NUCLEOTIDE SEQUENCE</scope>
</reference>
<dbReference type="SUPFAM" id="SSF54211">
    <property type="entry name" value="Ribosomal protein S5 domain 2-like"/>
    <property type="match status" value="1"/>
</dbReference>
<dbReference type="OrthoDB" id="5426351at2759"/>
<sequence length="355" mass="40577">RFGAASKHEAFPETPKVEDIPGRRSLNTVADLLAGEEEAIELDGIINVAQQFRELREKAEKHAFQTEVNEPLASPRSTVEFISKITDTETKSDDVGDLIGQFGVGFYSAFLVANTGILTTMHNDNKQYIWESDASSFTIAKDSLCWIKHQAKMWFNLALAKDPRGPMLKHGTQITQKLKEEAWDFLEQDTLCNLMKKTEMVDDEVLEEDEEQVKPEKTEDETETDVEEEKEEAKPKTKQVEKTTWDWEFLNDAKPIREVSFKALLYVPNGLPNEAFNSYGEKTDNIRLYLCDEFSSLMISKSMMPIYLSFVLGIVDSEDLPLNVSRENLQQHKLLKIIKKKLVWKALDMMKKLAG</sequence>
<dbReference type="InterPro" id="IPR001404">
    <property type="entry name" value="Hsp90_fam"/>
</dbReference>
<dbReference type="PANTHER" id="PTHR11528">
    <property type="entry name" value="HEAT SHOCK PROTEIN 90 FAMILY MEMBER"/>
    <property type="match status" value="1"/>
</dbReference>
<dbReference type="GO" id="GO:0005524">
    <property type="term" value="F:ATP binding"/>
    <property type="evidence" value="ECO:0007669"/>
    <property type="project" value="UniProtKB-KW"/>
</dbReference>
<keyword evidence="4" id="KW-0143">Chaperone</keyword>
<feature type="compositionally biased region" description="Acidic residues" evidence="5">
    <location>
        <begin position="218"/>
        <end position="230"/>
    </location>
</feature>
<evidence type="ECO:0000256" key="1">
    <source>
        <dbReference type="ARBA" id="ARBA00008239"/>
    </source>
</evidence>
<dbReference type="EMBL" id="CAJPEX010007161">
    <property type="protein sequence ID" value="CAG0924312.1"/>
    <property type="molecule type" value="Genomic_DNA"/>
</dbReference>
<dbReference type="SUPFAM" id="SSF55874">
    <property type="entry name" value="ATPase domain of HSP90 chaperone/DNA topoisomerase II/histidine kinase"/>
    <property type="match status" value="1"/>
</dbReference>
<evidence type="ECO:0000313" key="7">
    <source>
        <dbReference type="Proteomes" id="UP000678499"/>
    </source>
</evidence>
<dbReference type="InterPro" id="IPR020568">
    <property type="entry name" value="Ribosomal_Su5_D2-typ_SF"/>
</dbReference>
<dbReference type="GO" id="GO:0016887">
    <property type="term" value="F:ATP hydrolysis activity"/>
    <property type="evidence" value="ECO:0007669"/>
    <property type="project" value="InterPro"/>
</dbReference>
<gene>
    <name evidence="6" type="ORF">NMOB1V02_LOCUS11767</name>
</gene>
<dbReference type="EMBL" id="OA889198">
    <property type="protein sequence ID" value="CAD7284160.1"/>
    <property type="molecule type" value="Genomic_DNA"/>
</dbReference>
<dbReference type="Gene3D" id="3.30.565.10">
    <property type="entry name" value="Histidine kinase-like ATPase, C-terminal domain"/>
    <property type="match status" value="1"/>
</dbReference>
<name>A0A7R9GIU7_9CRUS</name>
<dbReference type="GO" id="GO:0051082">
    <property type="term" value="F:unfolded protein binding"/>
    <property type="evidence" value="ECO:0007669"/>
    <property type="project" value="InterPro"/>
</dbReference>
<evidence type="ECO:0000256" key="4">
    <source>
        <dbReference type="ARBA" id="ARBA00023186"/>
    </source>
</evidence>
<evidence type="ECO:0008006" key="8">
    <source>
        <dbReference type="Google" id="ProtNLM"/>
    </source>
</evidence>
<organism evidence="6">
    <name type="scientific">Notodromas monacha</name>
    <dbReference type="NCBI Taxonomy" id="399045"/>
    <lineage>
        <taxon>Eukaryota</taxon>
        <taxon>Metazoa</taxon>
        <taxon>Ecdysozoa</taxon>
        <taxon>Arthropoda</taxon>
        <taxon>Crustacea</taxon>
        <taxon>Oligostraca</taxon>
        <taxon>Ostracoda</taxon>
        <taxon>Podocopa</taxon>
        <taxon>Podocopida</taxon>
        <taxon>Cypridocopina</taxon>
        <taxon>Cypridoidea</taxon>
        <taxon>Cyprididae</taxon>
        <taxon>Notodromas</taxon>
    </lineage>
</organism>
<feature type="non-terminal residue" evidence="6">
    <location>
        <position position="1"/>
    </location>
</feature>
<dbReference type="GO" id="GO:0140662">
    <property type="term" value="F:ATP-dependent protein folding chaperone"/>
    <property type="evidence" value="ECO:0007669"/>
    <property type="project" value="InterPro"/>
</dbReference>
<keyword evidence="2" id="KW-0547">Nucleotide-binding</keyword>
<keyword evidence="7" id="KW-1185">Reference proteome</keyword>
<evidence type="ECO:0000256" key="5">
    <source>
        <dbReference type="SAM" id="MobiDB-lite"/>
    </source>
</evidence>
<evidence type="ECO:0000256" key="3">
    <source>
        <dbReference type="ARBA" id="ARBA00022840"/>
    </source>
</evidence>
<feature type="region of interest" description="Disordered" evidence="5">
    <location>
        <begin position="204"/>
        <end position="238"/>
    </location>
</feature>
<comment type="similarity">
    <text evidence="1">Belongs to the heat shock protein 90 family.</text>
</comment>
<evidence type="ECO:0000313" key="6">
    <source>
        <dbReference type="EMBL" id="CAD7284160.1"/>
    </source>
</evidence>